<dbReference type="AlphaFoldDB" id="A0A9X0SLM3"/>
<organism evidence="1 2">
    <name type="scientific">Bacillus cereus</name>
    <dbReference type="NCBI Taxonomy" id="1396"/>
    <lineage>
        <taxon>Bacteria</taxon>
        <taxon>Bacillati</taxon>
        <taxon>Bacillota</taxon>
        <taxon>Bacilli</taxon>
        <taxon>Bacillales</taxon>
        <taxon>Bacillaceae</taxon>
        <taxon>Bacillus</taxon>
        <taxon>Bacillus cereus group</taxon>
    </lineage>
</organism>
<proteinExistence type="predicted"/>
<evidence type="ECO:0000313" key="2">
    <source>
        <dbReference type="Proteomes" id="UP000075476"/>
    </source>
</evidence>
<name>A0A9X0SLM3_BACCE</name>
<comment type="caution">
    <text evidence="1">The sequence shown here is derived from an EMBL/GenBank/DDBJ whole genome shotgun (WGS) entry which is preliminary data.</text>
</comment>
<dbReference type="Proteomes" id="UP000075476">
    <property type="component" value="Unassembled WGS sequence"/>
</dbReference>
<dbReference type="EMBL" id="LOMO01000168">
    <property type="protein sequence ID" value="KXY35060.1"/>
    <property type="molecule type" value="Genomic_DNA"/>
</dbReference>
<accession>A0A9X0SLM3</accession>
<sequence>MGKTYLHYLVRWRFTGTDTTLLTHHIAACREGKQDEHIWLIKDAYRQVYDSGITYLISIDCKEISEGEYTLLKQKHMEVI</sequence>
<evidence type="ECO:0000313" key="1">
    <source>
        <dbReference type="EMBL" id="KXY35060.1"/>
    </source>
</evidence>
<protein>
    <submittedName>
        <fullName evidence="1">Uncharacterized protein</fullName>
    </submittedName>
</protein>
<gene>
    <name evidence="1" type="ORF">AT268_35185</name>
</gene>
<reference evidence="1 2" key="1">
    <citation type="submission" date="2015-12" db="EMBL/GenBank/DDBJ databases">
        <title>Bacillus cereus Group isolate.</title>
        <authorList>
            <person name="Kovac J."/>
        </authorList>
    </citation>
    <scope>NUCLEOTIDE SEQUENCE [LARGE SCALE GENOMIC DNA]</scope>
    <source>
        <strain evidence="1 2">FSL K6-0073</strain>
    </source>
</reference>